<reference evidence="4 5" key="1">
    <citation type="journal article" date="2012" name="ISME J.">
        <title>Genomic insights to SAR86, an abundant and uncultivated marine bacterial lineage.</title>
        <authorList>
            <person name="Dupont C.L."/>
            <person name="Rusch D.B."/>
            <person name="Yooseph S."/>
            <person name="Lombardo M.J."/>
            <person name="Richter R.A."/>
            <person name="Valas R."/>
            <person name="Novotny M."/>
            <person name="Yee-Greenbaum J."/>
            <person name="Selengut J.D."/>
            <person name="Haft D.H."/>
            <person name="Halpern A.L."/>
            <person name="Lasken R.S."/>
            <person name="Nealson K."/>
            <person name="Friedman R."/>
            <person name="Venter J.C."/>
        </authorList>
    </citation>
    <scope>NUCLEOTIDE SEQUENCE [LARGE SCALE GENOMIC DNA]</scope>
</reference>
<gene>
    <name evidence="4" type="ORF">NT02SARS_0859</name>
</gene>
<organism evidence="4 5">
    <name type="scientific">SAR86 cluster bacterium SAR86B</name>
    <dbReference type="NCBI Taxonomy" id="1123867"/>
    <lineage>
        <taxon>Bacteria</taxon>
        <taxon>Pseudomonadati</taxon>
        <taxon>Pseudomonadota</taxon>
        <taxon>Gammaproteobacteria</taxon>
        <taxon>SAR86 cluster</taxon>
    </lineage>
</organism>
<dbReference type="Gene3D" id="3.40.50.300">
    <property type="entry name" value="P-loop containing nucleotide triphosphate hydrolases"/>
    <property type="match status" value="1"/>
</dbReference>
<sequence>MTNDYVLAANNIGYSINNTKLFQNINFEAKKGESIHIKGSNGSGKTTLLRIIAGICSSSNGEIIIDEEISKVMVGHSNALKDYLTLKENILMDGSFDIQDINIFLESLNLKNKLELKIGNLSFGQRKKASLLKVFNNNSDLIILDEPCVGLDAKTQTYLIEFLKKELTKDKTIVYSSHIDMDLDSIEVYL</sequence>
<feature type="domain" description="ABC transporter" evidence="3">
    <location>
        <begin position="7"/>
        <end position="190"/>
    </location>
</feature>
<dbReference type="GO" id="GO:0005524">
    <property type="term" value="F:ATP binding"/>
    <property type="evidence" value="ECO:0007669"/>
    <property type="project" value="UniProtKB-KW"/>
</dbReference>
<evidence type="ECO:0000259" key="3">
    <source>
        <dbReference type="PROSITE" id="PS50893"/>
    </source>
</evidence>
<accession>J5KKQ4</accession>
<dbReference type="SMART" id="SM00382">
    <property type="entry name" value="AAA"/>
    <property type="match status" value="1"/>
</dbReference>
<keyword evidence="2 4" id="KW-0067">ATP-binding</keyword>
<evidence type="ECO:0000256" key="1">
    <source>
        <dbReference type="ARBA" id="ARBA00022741"/>
    </source>
</evidence>
<evidence type="ECO:0000313" key="4">
    <source>
        <dbReference type="EMBL" id="EJP72996.1"/>
    </source>
</evidence>
<dbReference type="InterPro" id="IPR003593">
    <property type="entry name" value="AAA+_ATPase"/>
</dbReference>
<dbReference type="EMBL" id="JH611185">
    <property type="protein sequence ID" value="EJP72996.1"/>
    <property type="molecule type" value="Genomic_DNA"/>
</dbReference>
<proteinExistence type="predicted"/>
<dbReference type="Proteomes" id="UP000010116">
    <property type="component" value="Unassembled WGS sequence"/>
</dbReference>
<dbReference type="AlphaFoldDB" id="J5KKQ4"/>
<protein>
    <submittedName>
        <fullName evidence="4">Cytochrome c biogenesis ATP-binding export protein CcmA</fullName>
    </submittedName>
</protein>
<keyword evidence="1" id="KW-0547">Nucleotide-binding</keyword>
<dbReference type="PROSITE" id="PS50893">
    <property type="entry name" value="ABC_TRANSPORTER_2"/>
    <property type="match status" value="1"/>
</dbReference>
<dbReference type="PANTHER" id="PTHR43158">
    <property type="entry name" value="SKFA PEPTIDE EXPORT ATP-BINDING PROTEIN SKFE"/>
    <property type="match status" value="1"/>
</dbReference>
<evidence type="ECO:0000313" key="5">
    <source>
        <dbReference type="Proteomes" id="UP000010116"/>
    </source>
</evidence>
<dbReference type="InterPro" id="IPR003439">
    <property type="entry name" value="ABC_transporter-like_ATP-bd"/>
</dbReference>
<name>J5KKQ4_9GAMM</name>
<evidence type="ECO:0000256" key="2">
    <source>
        <dbReference type="ARBA" id="ARBA00022840"/>
    </source>
</evidence>
<dbReference type="InterPro" id="IPR027417">
    <property type="entry name" value="P-loop_NTPase"/>
</dbReference>
<dbReference type="SUPFAM" id="SSF52540">
    <property type="entry name" value="P-loop containing nucleoside triphosphate hydrolases"/>
    <property type="match status" value="1"/>
</dbReference>
<dbReference type="HOGENOM" id="CLU_000604_1_2_6"/>
<dbReference type="InterPro" id="IPR017871">
    <property type="entry name" value="ABC_transporter-like_CS"/>
</dbReference>
<dbReference type="PANTHER" id="PTHR43158:SF2">
    <property type="entry name" value="SKFA PEPTIDE EXPORT ATP-BINDING PROTEIN SKFE"/>
    <property type="match status" value="1"/>
</dbReference>
<dbReference type="GO" id="GO:0016887">
    <property type="term" value="F:ATP hydrolysis activity"/>
    <property type="evidence" value="ECO:0007669"/>
    <property type="project" value="InterPro"/>
</dbReference>
<dbReference type="Pfam" id="PF00005">
    <property type="entry name" value="ABC_tran"/>
    <property type="match status" value="1"/>
</dbReference>
<dbReference type="PROSITE" id="PS00211">
    <property type="entry name" value="ABC_TRANSPORTER_1"/>
    <property type="match status" value="1"/>
</dbReference>